<evidence type="ECO:0000256" key="4">
    <source>
        <dbReference type="ARBA" id="ARBA00023170"/>
    </source>
</evidence>
<evidence type="ECO:0000313" key="8">
    <source>
        <dbReference type="Proteomes" id="UP000728185"/>
    </source>
</evidence>
<evidence type="ECO:0000256" key="5">
    <source>
        <dbReference type="ARBA" id="ARBA00023224"/>
    </source>
</evidence>
<proteinExistence type="predicted"/>
<dbReference type="PANTHER" id="PTHR24248">
    <property type="entry name" value="ADRENERGIC RECEPTOR-RELATED G-PROTEIN COUPLED RECEPTOR"/>
    <property type="match status" value="1"/>
</dbReference>
<name>A0A8E0VDX0_9TREM</name>
<comment type="caution">
    <text evidence="7">The sequence shown here is derived from an EMBL/GenBank/DDBJ whole genome shotgun (WGS) entry which is preliminary data.</text>
</comment>
<evidence type="ECO:0000256" key="3">
    <source>
        <dbReference type="ARBA" id="ARBA00023157"/>
    </source>
</evidence>
<keyword evidence="2" id="KW-0297">G-protein coupled receptor</keyword>
<feature type="compositionally biased region" description="Basic and acidic residues" evidence="6">
    <location>
        <begin position="130"/>
        <end position="147"/>
    </location>
</feature>
<keyword evidence="8" id="KW-1185">Reference proteome</keyword>
<keyword evidence="4 7" id="KW-0675">Receptor</keyword>
<dbReference type="EMBL" id="LUCM01009060">
    <property type="protein sequence ID" value="KAA0187525.1"/>
    <property type="molecule type" value="Genomic_DNA"/>
</dbReference>
<dbReference type="Gene3D" id="1.20.1070.10">
    <property type="entry name" value="Rhodopsin 7-helix transmembrane proteins"/>
    <property type="match status" value="1"/>
</dbReference>
<evidence type="ECO:0000256" key="2">
    <source>
        <dbReference type="ARBA" id="ARBA00023040"/>
    </source>
</evidence>
<evidence type="ECO:0000256" key="6">
    <source>
        <dbReference type="SAM" id="MobiDB-lite"/>
    </source>
</evidence>
<dbReference type="AlphaFoldDB" id="A0A8E0VDX0"/>
<feature type="region of interest" description="Disordered" evidence="6">
    <location>
        <begin position="83"/>
        <end position="147"/>
    </location>
</feature>
<dbReference type="Proteomes" id="UP000728185">
    <property type="component" value="Unassembled WGS sequence"/>
</dbReference>
<dbReference type="PANTHER" id="PTHR24248:SF199">
    <property type="entry name" value="IP13425P-RELATED"/>
    <property type="match status" value="1"/>
</dbReference>
<keyword evidence="5" id="KW-0807">Transducer</keyword>
<dbReference type="GO" id="GO:0043410">
    <property type="term" value="P:positive regulation of MAPK cascade"/>
    <property type="evidence" value="ECO:0007669"/>
    <property type="project" value="TreeGrafter"/>
</dbReference>
<keyword evidence="3" id="KW-1015">Disulfide bond</keyword>
<evidence type="ECO:0000256" key="1">
    <source>
        <dbReference type="ARBA" id="ARBA00004141"/>
    </source>
</evidence>
<comment type="subcellular location">
    <subcellularLocation>
        <location evidence="1">Membrane</location>
        <topology evidence="1">Multi-pass membrane protein</topology>
    </subcellularLocation>
</comment>
<dbReference type="OrthoDB" id="5951059at2759"/>
<evidence type="ECO:0000313" key="7">
    <source>
        <dbReference type="EMBL" id="KAA0187525.1"/>
    </source>
</evidence>
<dbReference type="SUPFAM" id="SSF81321">
    <property type="entry name" value="Family A G protein-coupled receptor-like"/>
    <property type="match status" value="1"/>
</dbReference>
<dbReference type="GO" id="GO:0071880">
    <property type="term" value="P:adenylate cyclase-activating adrenergic receptor signaling pathway"/>
    <property type="evidence" value="ECO:0007669"/>
    <property type="project" value="TreeGrafter"/>
</dbReference>
<protein>
    <submittedName>
        <fullName evidence="7">5HT-1 receptor</fullName>
    </submittedName>
</protein>
<sequence>MEQKRTKLLFALLTASGYSTENMIPAEAFRLLLWLGYVNSFLNPIIYAKYNQEFRLPFKMILLCQCQNINARLRSATFSAEYGLPGTSSQRSNTWIQSISTRSVRGNARGSRVFRSSEHQGRPRPPSHLHQMDTPRSEHHDPMPSPL</sequence>
<feature type="compositionally biased region" description="Polar residues" evidence="6">
    <location>
        <begin position="86"/>
        <end position="104"/>
    </location>
</feature>
<dbReference type="GO" id="GO:0005886">
    <property type="term" value="C:plasma membrane"/>
    <property type="evidence" value="ECO:0007669"/>
    <property type="project" value="TreeGrafter"/>
</dbReference>
<organism evidence="7 8">
    <name type="scientific">Fasciolopsis buskii</name>
    <dbReference type="NCBI Taxonomy" id="27845"/>
    <lineage>
        <taxon>Eukaryota</taxon>
        <taxon>Metazoa</taxon>
        <taxon>Spiralia</taxon>
        <taxon>Lophotrochozoa</taxon>
        <taxon>Platyhelminthes</taxon>
        <taxon>Trematoda</taxon>
        <taxon>Digenea</taxon>
        <taxon>Plagiorchiida</taxon>
        <taxon>Echinostomata</taxon>
        <taxon>Echinostomatoidea</taxon>
        <taxon>Fasciolidae</taxon>
        <taxon>Fasciolopsis</taxon>
    </lineage>
</organism>
<accession>A0A8E0VDX0</accession>
<reference evidence="7" key="1">
    <citation type="submission" date="2019-05" db="EMBL/GenBank/DDBJ databases">
        <title>Annotation for the trematode Fasciolopsis buski.</title>
        <authorList>
            <person name="Choi Y.-J."/>
        </authorList>
    </citation>
    <scope>NUCLEOTIDE SEQUENCE</scope>
    <source>
        <strain evidence="7">HT</strain>
        <tissue evidence="7">Whole worm</tissue>
    </source>
</reference>
<dbReference type="GO" id="GO:0008227">
    <property type="term" value="F:G protein-coupled amine receptor activity"/>
    <property type="evidence" value="ECO:0007669"/>
    <property type="project" value="UniProtKB-ARBA"/>
</dbReference>
<gene>
    <name evidence="7" type="ORF">FBUS_02146</name>
</gene>